<feature type="compositionally biased region" description="Basic and acidic residues" evidence="2">
    <location>
        <begin position="188"/>
        <end position="199"/>
    </location>
</feature>
<feature type="compositionally biased region" description="Acidic residues" evidence="2">
    <location>
        <begin position="245"/>
        <end position="256"/>
    </location>
</feature>
<dbReference type="PANTHER" id="PTHR14817">
    <property type="entry name" value="COILED-COIL DOMAIN-CONTAINING PROTEIN 15"/>
    <property type="match status" value="1"/>
</dbReference>
<reference evidence="3 4" key="1">
    <citation type="journal article" date="2021" name="Elife">
        <title>Chloroplast acquisition without the gene transfer in kleptoplastic sea slugs, Plakobranchus ocellatus.</title>
        <authorList>
            <person name="Maeda T."/>
            <person name="Takahashi S."/>
            <person name="Yoshida T."/>
            <person name="Shimamura S."/>
            <person name="Takaki Y."/>
            <person name="Nagai Y."/>
            <person name="Toyoda A."/>
            <person name="Suzuki Y."/>
            <person name="Arimoto A."/>
            <person name="Ishii H."/>
            <person name="Satoh N."/>
            <person name="Nishiyama T."/>
            <person name="Hasebe M."/>
            <person name="Maruyama T."/>
            <person name="Minagawa J."/>
            <person name="Obokata J."/>
            <person name="Shigenobu S."/>
        </authorList>
    </citation>
    <scope>NUCLEOTIDE SEQUENCE [LARGE SCALE GENOMIC DNA]</scope>
</reference>
<dbReference type="Proteomes" id="UP000735302">
    <property type="component" value="Unassembled WGS sequence"/>
</dbReference>
<protein>
    <submittedName>
        <fullName evidence="3">Coiled-coil domain-containing protein 15-like</fullName>
    </submittedName>
</protein>
<dbReference type="GO" id="GO:0005813">
    <property type="term" value="C:centrosome"/>
    <property type="evidence" value="ECO:0007669"/>
    <property type="project" value="TreeGrafter"/>
</dbReference>
<feature type="compositionally biased region" description="Basic residues" evidence="2">
    <location>
        <begin position="295"/>
        <end position="304"/>
    </location>
</feature>
<organism evidence="3 4">
    <name type="scientific">Plakobranchus ocellatus</name>
    <dbReference type="NCBI Taxonomy" id="259542"/>
    <lineage>
        <taxon>Eukaryota</taxon>
        <taxon>Metazoa</taxon>
        <taxon>Spiralia</taxon>
        <taxon>Lophotrochozoa</taxon>
        <taxon>Mollusca</taxon>
        <taxon>Gastropoda</taxon>
        <taxon>Heterobranchia</taxon>
        <taxon>Euthyneura</taxon>
        <taxon>Panpulmonata</taxon>
        <taxon>Sacoglossa</taxon>
        <taxon>Placobranchoidea</taxon>
        <taxon>Plakobranchidae</taxon>
        <taxon>Plakobranchus</taxon>
    </lineage>
</organism>
<proteinExistence type="predicted"/>
<dbReference type="EMBL" id="BLXT01000383">
    <property type="protein sequence ID" value="GFN76394.1"/>
    <property type="molecule type" value="Genomic_DNA"/>
</dbReference>
<name>A0AAV3Y0G4_9GAST</name>
<evidence type="ECO:0000256" key="2">
    <source>
        <dbReference type="SAM" id="MobiDB-lite"/>
    </source>
</evidence>
<dbReference type="PANTHER" id="PTHR14817:SF2">
    <property type="entry name" value="COILED-COIL DOMAIN-CONTAINING PROTEIN 15"/>
    <property type="match status" value="1"/>
</dbReference>
<evidence type="ECO:0000313" key="4">
    <source>
        <dbReference type="Proteomes" id="UP000735302"/>
    </source>
</evidence>
<evidence type="ECO:0000313" key="3">
    <source>
        <dbReference type="EMBL" id="GFN76394.1"/>
    </source>
</evidence>
<feature type="region of interest" description="Disordered" evidence="2">
    <location>
        <begin position="245"/>
        <end position="315"/>
    </location>
</feature>
<comment type="caution">
    <text evidence="3">The sequence shown here is derived from an EMBL/GenBank/DDBJ whole genome shotgun (WGS) entry which is preliminary data.</text>
</comment>
<dbReference type="InterPro" id="IPR037693">
    <property type="entry name" value="CCDC15"/>
</dbReference>
<evidence type="ECO:0000256" key="1">
    <source>
        <dbReference type="SAM" id="Coils"/>
    </source>
</evidence>
<feature type="compositionally biased region" description="Basic and acidic residues" evidence="2">
    <location>
        <begin position="162"/>
        <end position="177"/>
    </location>
</feature>
<feature type="region of interest" description="Disordered" evidence="2">
    <location>
        <begin position="162"/>
        <end position="181"/>
    </location>
</feature>
<feature type="coiled-coil region" evidence="1">
    <location>
        <begin position="347"/>
        <end position="381"/>
    </location>
</feature>
<sequence>MASRQQARLSNQASQKPVSISKEIMRPIISTDVMGNRNVDVVPVGAWVEPADLEEQPDAIRAAQVEEERLKQLEAEKENRLKSFQREVKQRVWKAYQLKRQKLLQEAEEAFERERRVVRQSCLTGEMPRRDTCSHRKDLDMAIRQRLMMKYGEDVSSWKEESPVLQSHTEESHKATDQARQQLVSKKVLSDNKAEEKHSAQKPNTLARGINAPTVRSIVDIDVENLQHRKDHSGNLRAGNKIICESDDEDDSDEETGGNLGFKDRGDNDEECQDPGEDPSDRLQITFADTSPKASHTRKKRPGSSKRSSSGRLMAILPNTESEVAVRLRKQQAAISRRVFMDREREAVRENIRRQQHKKKIASLKREKEDCRQQLEALARQQLAPPSGSPGSVIEESFEEARIREELEDLHVSQDLDRRREEMRRLREMERYLDALRHRLMERVKKHGQQLPALCACAETVWDTHPETCANNCFFYHNHRGRLRRS</sequence>
<accession>A0AAV3Y0G4</accession>
<gene>
    <name evidence="3" type="ORF">PoB_000290000</name>
</gene>
<feature type="region of interest" description="Disordered" evidence="2">
    <location>
        <begin position="188"/>
        <end position="211"/>
    </location>
</feature>
<feature type="coiled-coil region" evidence="1">
    <location>
        <begin position="60"/>
        <end position="87"/>
    </location>
</feature>
<dbReference type="AlphaFoldDB" id="A0AAV3Y0G4"/>
<feature type="compositionally biased region" description="Acidic residues" evidence="2">
    <location>
        <begin position="267"/>
        <end position="278"/>
    </location>
</feature>
<keyword evidence="4" id="KW-1185">Reference proteome</keyword>
<keyword evidence="1" id="KW-0175">Coiled coil</keyword>